<organism evidence="3 4">
    <name type="scientific">Actinomycetospora endophytica</name>
    <dbReference type="NCBI Taxonomy" id="2291215"/>
    <lineage>
        <taxon>Bacteria</taxon>
        <taxon>Bacillati</taxon>
        <taxon>Actinomycetota</taxon>
        <taxon>Actinomycetes</taxon>
        <taxon>Pseudonocardiales</taxon>
        <taxon>Pseudonocardiaceae</taxon>
        <taxon>Actinomycetospora</taxon>
    </lineage>
</organism>
<name>A0ABS8P8Q0_9PSEU</name>
<dbReference type="Pfam" id="PF00753">
    <property type="entry name" value="Lactamase_B"/>
    <property type="match status" value="1"/>
</dbReference>
<evidence type="ECO:0000313" key="4">
    <source>
        <dbReference type="Proteomes" id="UP001199469"/>
    </source>
</evidence>
<dbReference type="Proteomes" id="UP001199469">
    <property type="component" value="Unassembled WGS sequence"/>
</dbReference>
<feature type="region of interest" description="Disordered" evidence="1">
    <location>
        <begin position="1"/>
        <end position="23"/>
    </location>
</feature>
<evidence type="ECO:0000313" key="3">
    <source>
        <dbReference type="EMBL" id="MCD2194633.1"/>
    </source>
</evidence>
<reference evidence="3 4" key="1">
    <citation type="submission" date="2021-11" db="EMBL/GenBank/DDBJ databases">
        <title>Draft genome sequence of Actinomycetospora sp. SF1 isolated from the rhizosphere soil.</title>
        <authorList>
            <person name="Duangmal K."/>
            <person name="Chantavorakit T."/>
        </authorList>
    </citation>
    <scope>NUCLEOTIDE SEQUENCE [LARGE SCALE GENOMIC DNA]</scope>
    <source>
        <strain evidence="3 4">TBRC 5722</strain>
    </source>
</reference>
<dbReference type="RefSeq" id="WP_230734775.1">
    <property type="nucleotide sequence ID" value="NZ_JAJNDB010000002.1"/>
</dbReference>
<sequence length="361" mass="38814">MTQDSPGQATRPAVPDQPDDWTEPGAYRVLDDVWRLPLPLPSAGLRAVNVYVARAEDGLTLVDSGWASPDTVAALDRGLAALGHTTADIRRIVVTHAHHDHYTHAIALRGNGGGPEVLLGRGEELTVDAVLADRSAAEPAMPQAAMLRRAGAPRLAEAMTEFGRAIRAADRAPWDRPDQWLDDGQAVAVGAHRVETRATPGHTRGHVVLRDEAAGALFAGDHVLPHITPSIGYERAPEPAPLRSYLASLRLVRDLPDALLLPAHGPVARSVHTRVDELLEHHEQRLSLALDLLHSGATTAHQVAAGMSWTRRERKLDDLETEHAALAVLEIAAHLDVLVDRGLARADDGTDGVRRYVPAGP</sequence>
<feature type="domain" description="Metallo-beta-lactamase" evidence="2">
    <location>
        <begin position="47"/>
        <end position="264"/>
    </location>
</feature>
<accession>A0ABS8P8Q0</accession>
<proteinExistence type="predicted"/>
<dbReference type="InterPro" id="IPR050662">
    <property type="entry name" value="Sec-metab_biosynth-thioest"/>
</dbReference>
<evidence type="ECO:0000259" key="2">
    <source>
        <dbReference type="SMART" id="SM00849"/>
    </source>
</evidence>
<dbReference type="Gene3D" id="3.60.15.10">
    <property type="entry name" value="Ribonuclease Z/Hydroxyacylglutathione hydrolase-like"/>
    <property type="match status" value="1"/>
</dbReference>
<dbReference type="InterPro" id="IPR001279">
    <property type="entry name" value="Metallo-B-lactamas"/>
</dbReference>
<gene>
    <name evidence="3" type="ORF">LQ327_14765</name>
</gene>
<dbReference type="PANTHER" id="PTHR23131:SF4">
    <property type="entry name" value="METALLO-BETA-LACTAMASE SUPERFAMILY POTEIN"/>
    <property type="match status" value="1"/>
</dbReference>
<dbReference type="SUPFAM" id="SSF56281">
    <property type="entry name" value="Metallo-hydrolase/oxidoreductase"/>
    <property type="match status" value="1"/>
</dbReference>
<keyword evidence="4" id="KW-1185">Reference proteome</keyword>
<dbReference type="SMART" id="SM00849">
    <property type="entry name" value="Lactamase_B"/>
    <property type="match status" value="1"/>
</dbReference>
<dbReference type="PANTHER" id="PTHR23131">
    <property type="entry name" value="ENDORIBONUCLEASE LACTB2"/>
    <property type="match status" value="1"/>
</dbReference>
<evidence type="ECO:0000256" key="1">
    <source>
        <dbReference type="SAM" id="MobiDB-lite"/>
    </source>
</evidence>
<dbReference type="EMBL" id="JAJNDB010000002">
    <property type="protein sequence ID" value="MCD2194633.1"/>
    <property type="molecule type" value="Genomic_DNA"/>
</dbReference>
<comment type="caution">
    <text evidence="3">The sequence shown here is derived from an EMBL/GenBank/DDBJ whole genome shotgun (WGS) entry which is preliminary data.</text>
</comment>
<dbReference type="InterPro" id="IPR036866">
    <property type="entry name" value="RibonucZ/Hydroxyglut_hydro"/>
</dbReference>
<protein>
    <submittedName>
        <fullName evidence="3">MBL fold metallo-hydrolase</fullName>
    </submittedName>
</protein>